<organism evidence="1 2">
    <name type="scientific">Acanthamoeba polyphaga mimivirus</name>
    <name type="common">APMV</name>
    <dbReference type="NCBI Taxonomy" id="212035"/>
    <lineage>
        <taxon>Viruses</taxon>
        <taxon>Varidnaviria</taxon>
        <taxon>Bamfordvirae</taxon>
        <taxon>Nucleocytoviricota</taxon>
        <taxon>Megaviricetes</taxon>
        <taxon>Imitervirales</taxon>
        <taxon>Mimiviridae</taxon>
        <taxon>Megamimivirinae</taxon>
        <taxon>Mimivirus</taxon>
        <taxon>Mimivirus bradfordmassiliense</taxon>
    </lineage>
</organism>
<dbReference type="Proteomes" id="UP000241474">
    <property type="component" value="Segment"/>
</dbReference>
<sequence length="384" mass="44966">MNLSLLTKSSCEKIIDLDFPKNIETIISNNLSALVDNMLIASKKQIILTHYEPDIYLLKNVFINFDENLNNVFDSKFQHNVKLMTEVYGFKMNINDQIININILTTNNKKGYVVALIHAINTFCHMFPYEYHGLTIYICLDDNTRNIDFDPSNYSLDDMFKRLHKESGAFNVSGMTQRSSKKIVLTKSEEIVKLMFHEMVHYIGLDQKLLSINKSYNWNLINQRLNISEAYTEFLSVLLNSSYEAIYFMVSTDSNVHNTFQKILSKETTYSVWLSSYILKLYGYNSQNLHEFFSGQGLQPKYSPIPSWEYIILRTQLLLNINEMDEFFPENLKINNLNLDKFLSLIEINNDFIELIKSFILRITNLRKNISYNLIDINWNCLLV</sequence>
<reference evidence="1 2" key="1">
    <citation type="submission" date="2014-10" db="EMBL/GenBank/DDBJ databases">
        <title>Pan-genome analysis of Brazilian lineage A amoebal mimiviruses.</title>
        <authorList>
            <person name="Assis F.L."/>
            <person name="Abrahao J.S."/>
            <person name="Kroon E.G."/>
            <person name="Dornas F.P."/>
            <person name="Andrade K.R."/>
            <person name="Borato P.V.M."/>
            <person name="Pilotto M.R."/>
            <person name="Benamar S."/>
            <person name="LaScola B."/>
            <person name="Colson P."/>
        </authorList>
    </citation>
    <scope>NUCLEOTIDE SEQUENCE [LARGE SCALE GENOMIC DNA]</scope>
    <source>
        <strain evidence="1 2">Oyster</strain>
    </source>
</reference>
<dbReference type="EMBL" id="KM982401">
    <property type="protein sequence ID" value="AKI78970.1"/>
    <property type="molecule type" value="Genomic_DNA"/>
</dbReference>
<evidence type="ECO:0000313" key="2">
    <source>
        <dbReference type="Proteomes" id="UP000241474"/>
    </source>
</evidence>
<name>A0A0G2Y043_MIMIV</name>
<accession>A0A0G2Y043</accession>
<proteinExistence type="predicted"/>
<organismHost>
    <name type="scientific">Acanthamoeba polyphaga</name>
    <name type="common">Amoeba</name>
    <dbReference type="NCBI Taxonomy" id="5757"/>
</organismHost>
<evidence type="ECO:0000313" key="1">
    <source>
        <dbReference type="EMBL" id="AKI78970.1"/>
    </source>
</evidence>
<protein>
    <submittedName>
        <fullName evidence="1">Uncharacterized protein</fullName>
    </submittedName>
</protein>